<protein>
    <recommendedName>
        <fullName evidence="3">KTSC domain-containing protein</fullName>
    </recommendedName>
</protein>
<evidence type="ECO:0000313" key="2">
    <source>
        <dbReference type="Proteomes" id="UP000184418"/>
    </source>
</evidence>
<dbReference type="AlphaFoldDB" id="A0A1M6FYU0"/>
<evidence type="ECO:0008006" key="3">
    <source>
        <dbReference type="Google" id="ProtNLM"/>
    </source>
</evidence>
<organism evidence="1 2">
    <name type="scientific">Hymenobacter daecheongensis DSM 21074</name>
    <dbReference type="NCBI Taxonomy" id="1121955"/>
    <lineage>
        <taxon>Bacteria</taxon>
        <taxon>Pseudomonadati</taxon>
        <taxon>Bacteroidota</taxon>
        <taxon>Cytophagia</taxon>
        <taxon>Cytophagales</taxon>
        <taxon>Hymenobacteraceae</taxon>
        <taxon>Hymenobacter</taxon>
    </lineage>
</organism>
<evidence type="ECO:0000313" key="1">
    <source>
        <dbReference type="EMBL" id="SHJ02784.1"/>
    </source>
</evidence>
<keyword evidence="2" id="KW-1185">Reference proteome</keyword>
<name>A0A1M6FYU0_9BACT</name>
<dbReference type="EMBL" id="FQYN01000004">
    <property type="protein sequence ID" value="SHJ02784.1"/>
    <property type="molecule type" value="Genomic_DNA"/>
</dbReference>
<gene>
    <name evidence="1" type="ORF">SAMN02745146_2043</name>
</gene>
<reference evidence="1 2" key="1">
    <citation type="submission" date="2016-11" db="EMBL/GenBank/DDBJ databases">
        <authorList>
            <person name="Jaros S."/>
            <person name="Januszkiewicz K."/>
            <person name="Wedrychowicz H."/>
        </authorList>
    </citation>
    <scope>NUCLEOTIDE SEQUENCE [LARGE SCALE GENOMIC DNA]</scope>
    <source>
        <strain evidence="1 2">DSM 21074</strain>
    </source>
</reference>
<proteinExistence type="predicted"/>
<sequence length="73" mass="8229">MTDYVSASGKKSGVTAYEIGKDFIKVEFNNSKIYTYRSSNNNKIMIEEMKSLALASEGLSTYIARNKLFLNFS</sequence>
<accession>A0A1M6FYU0</accession>
<dbReference type="Proteomes" id="UP000184418">
    <property type="component" value="Unassembled WGS sequence"/>
</dbReference>